<reference evidence="1" key="2">
    <citation type="journal article" date="2012" name="PLoS ONE">
        <title>A Deeply Branching Thermophilic Bacterium with an Ancient Acetyl-CoA Pathway Dominates a Subsurface Ecosystem.</title>
        <authorList>
            <person name="Takami H."/>
            <person name="Noguchi H."/>
            <person name="Takaki Y."/>
            <person name="Uchiyama I."/>
            <person name="Toyoda A."/>
            <person name="Nishi S."/>
            <person name="Chee G.-J."/>
            <person name="Arai W."/>
            <person name="Nunoura T."/>
            <person name="Itoh T."/>
            <person name="Hattori M."/>
            <person name="Takai K."/>
        </authorList>
    </citation>
    <scope>NUCLEOTIDE SEQUENCE</scope>
</reference>
<gene>
    <name evidence="1" type="ORF">HGMM_F34B05C15</name>
</gene>
<sequence>METEWTPALRDMMQAVADEIGAQLEDDGEGYFSIEYPFEDGRTQLVTAYADEDEEGNPWVMIYSTIGPAQGMNLMSLLERNFSIGYTHIAVDEGDALVCASMPLEELSAEDLGYVIDQVAGWADALESEFVGGDTN</sequence>
<dbReference type="AlphaFoldDB" id="H5SIQ5"/>
<dbReference type="EMBL" id="AP011736">
    <property type="protein sequence ID" value="BAL56041.1"/>
    <property type="molecule type" value="Genomic_DNA"/>
</dbReference>
<evidence type="ECO:0000313" key="1">
    <source>
        <dbReference type="EMBL" id="BAL56041.1"/>
    </source>
</evidence>
<dbReference type="CDD" id="cd16364">
    <property type="entry name" value="T3SC_I-like"/>
    <property type="match status" value="1"/>
</dbReference>
<reference evidence="1" key="1">
    <citation type="journal article" date="2005" name="Environ. Microbiol.">
        <title>Genetic and functional properties of uncultivated thermophilic crenarchaeotes from a subsurface gold mine as revealed by analysis of genome fragments.</title>
        <authorList>
            <person name="Nunoura T."/>
            <person name="Hirayama H."/>
            <person name="Takami H."/>
            <person name="Oida H."/>
            <person name="Nishi S."/>
            <person name="Shimamura S."/>
            <person name="Suzuki Y."/>
            <person name="Inagaki F."/>
            <person name="Takai K."/>
            <person name="Nealson K.H."/>
            <person name="Horikoshi K."/>
        </authorList>
    </citation>
    <scope>NUCLEOTIDE SEQUENCE</scope>
</reference>
<proteinExistence type="predicted"/>
<dbReference type="SUPFAM" id="SSF69635">
    <property type="entry name" value="Type III secretory system chaperone-like"/>
    <property type="match status" value="1"/>
</dbReference>
<name>H5SIQ5_9ZZZZ</name>
<dbReference type="Gene3D" id="3.30.1460.10">
    <property type="match status" value="1"/>
</dbReference>
<organism evidence="1">
    <name type="scientific">uncultured prokaryote</name>
    <dbReference type="NCBI Taxonomy" id="198431"/>
    <lineage>
        <taxon>unclassified sequences</taxon>
        <taxon>environmental samples</taxon>
    </lineage>
</organism>
<accession>H5SIQ5</accession>
<protein>
    <submittedName>
        <fullName evidence="1">Uncharacterized protein</fullName>
    </submittedName>
</protein>